<sequence length="804" mass="85829">MKQRLNFTYLPITISTLLLFSCGVKTKNDENTKNVEIVVNPELGVAVNAPKDVLYVPSANQKEQLKSKSSLFSSAEEEKSESGKNVYRAKGSGGLGTDFIEGLDSLYEYDGIPITITKNNIEPHVKIEGSGDKYCESIFTLKNNVIKIDTEKISTLTDCDIKITASGQTKSNVDITKSAIINVKINPTMEYYFQKTDPATSYLKLYSALSDVGLVAKWIKDANQINNLILKYDPNKTDLKKYKLSNINAITGAINVKSIDLSGTDLKDLKAISLLENLEKLDISSTKVDPKDLTLLSRLPKLKSLAVRNLDIKDIKYISNNLNNLVELDISNNTQIEDFKDLQNLKNLRVLKASNAGIVDLKKLTNLTQLNSLDVSNNDLSNMTIDDLELLVNLYNISELNFSKTRIKDEFLNAYFEGISNRNTLKKLVIRNYFNRGVSGDCDKINIIDNIPSLGKLTNIEYLDLHGNGCNNESGFFQKGLTMTTFFSSMSNLQYLDISDTAVWDLSGVLRLVNLKRLKLADDDGGISMTKEQCKEALREASVVGISSDCRLLNSGRQQSKSFTVPGSYTWIVPRNVTSVKITGCSGANGGAGGGGGGAPGANWSGSNDSYGGNGGNSGSVNGGGVVAGFSGRPGISCTIQGRVRFCRDMYGDSLEPKQHGGAGGNGQIGEGTKFGDQIFSLANQKIRNDSNNACLGGVSGTGGVGGTGGVEGGVGGSRNAINGPGGNGGSHSASGWNSKIESYSIATNSAQVIQILVGKGGAGGGGGAAGSRQNGYYPPGNNETNGTSGSAGANGFLKIEWEE</sequence>
<proteinExistence type="predicted"/>
<dbReference type="InterPro" id="IPR050836">
    <property type="entry name" value="SDS22/Internalin_LRR"/>
</dbReference>
<feature type="compositionally biased region" description="Polar residues" evidence="3">
    <location>
        <begin position="782"/>
        <end position="792"/>
    </location>
</feature>
<evidence type="ECO:0000313" key="4">
    <source>
        <dbReference type="EMBL" id="BBH54708.1"/>
    </source>
</evidence>
<keyword evidence="5" id="KW-1185">Reference proteome</keyword>
<dbReference type="EMBL" id="AP019370">
    <property type="protein sequence ID" value="BBH54708.1"/>
    <property type="molecule type" value="Genomic_DNA"/>
</dbReference>
<evidence type="ECO:0000256" key="1">
    <source>
        <dbReference type="ARBA" id="ARBA00022614"/>
    </source>
</evidence>
<gene>
    <name evidence="4" type="ORF">JCM31447_31820</name>
</gene>
<dbReference type="SUPFAM" id="SSF52058">
    <property type="entry name" value="L domain-like"/>
    <property type="match status" value="1"/>
</dbReference>
<evidence type="ECO:0000313" key="5">
    <source>
        <dbReference type="Proteomes" id="UP000291236"/>
    </source>
</evidence>
<keyword evidence="4" id="KW-0614">Plasmid</keyword>
<organism evidence="4 5">
    <name type="scientific">Fluviispira sanaruensis</name>
    <dbReference type="NCBI Taxonomy" id="2493639"/>
    <lineage>
        <taxon>Bacteria</taxon>
        <taxon>Pseudomonadati</taxon>
        <taxon>Bdellovibrionota</taxon>
        <taxon>Oligoflexia</taxon>
        <taxon>Silvanigrellales</taxon>
        <taxon>Silvanigrellaceae</taxon>
        <taxon>Fluviispira</taxon>
    </lineage>
</organism>
<reference evidence="4 5" key="1">
    <citation type="submission" date="2018-12" db="EMBL/GenBank/DDBJ databases">
        <title>Rubrispira sanarue gen. nov., sp., nov., a member of the order Silvanigrellales, isolated from a brackish lake in Hamamatsu Japan.</title>
        <authorList>
            <person name="Maejima Y."/>
            <person name="Iino T."/>
            <person name="Muraguchi Y."/>
            <person name="Fukuda K."/>
            <person name="Nojiri H."/>
            <person name="Ohkuma M."/>
            <person name="Moriuchi R."/>
            <person name="Dohra H."/>
            <person name="Kimbara K."/>
            <person name="Shintani M."/>
        </authorList>
    </citation>
    <scope>NUCLEOTIDE SEQUENCE [LARGE SCALE GENOMIC DNA]</scope>
    <source>
        <strain evidence="4 5">RF1110005</strain>
        <plasmid evidence="4 5">68K</plasmid>
    </source>
</reference>
<dbReference type="OrthoDB" id="5678964at2"/>
<dbReference type="Gene3D" id="3.80.10.10">
    <property type="entry name" value="Ribonuclease Inhibitor"/>
    <property type="match status" value="1"/>
</dbReference>
<evidence type="ECO:0000256" key="2">
    <source>
        <dbReference type="ARBA" id="ARBA00022737"/>
    </source>
</evidence>
<dbReference type="PROSITE" id="PS51257">
    <property type="entry name" value="PROKAR_LIPOPROTEIN"/>
    <property type="match status" value="1"/>
</dbReference>
<name>A0A4P2VP14_FLUSA</name>
<evidence type="ECO:0000256" key="3">
    <source>
        <dbReference type="SAM" id="MobiDB-lite"/>
    </source>
</evidence>
<keyword evidence="2" id="KW-0677">Repeat</keyword>
<accession>A0A4P2VP14</accession>
<dbReference type="PANTHER" id="PTHR46652">
    <property type="entry name" value="LEUCINE-RICH REPEAT AND IQ DOMAIN-CONTAINING PROTEIN 1-RELATED"/>
    <property type="match status" value="1"/>
</dbReference>
<dbReference type="AlphaFoldDB" id="A0A4P2VP14"/>
<geneLocation type="plasmid" evidence="4 5">
    <name>68K</name>
</geneLocation>
<keyword evidence="1" id="KW-0433">Leucine-rich repeat</keyword>
<feature type="region of interest" description="Disordered" evidence="3">
    <location>
        <begin position="768"/>
        <end position="796"/>
    </location>
</feature>
<dbReference type="PROSITE" id="PS51450">
    <property type="entry name" value="LRR"/>
    <property type="match status" value="1"/>
</dbReference>
<dbReference type="KEGG" id="sbf:JCM31447_31820"/>
<dbReference type="RefSeq" id="WP_130613236.1">
    <property type="nucleotide sequence ID" value="NZ_AP019370.1"/>
</dbReference>
<dbReference type="InterPro" id="IPR032675">
    <property type="entry name" value="LRR_dom_sf"/>
</dbReference>
<protein>
    <submittedName>
        <fullName evidence="4">Uncharacterized protein</fullName>
    </submittedName>
</protein>
<dbReference type="InterPro" id="IPR001611">
    <property type="entry name" value="Leu-rich_rpt"/>
</dbReference>
<dbReference type="PANTHER" id="PTHR46652:SF3">
    <property type="entry name" value="LEUCINE-RICH REPEAT-CONTAINING PROTEIN 9"/>
    <property type="match status" value="1"/>
</dbReference>
<dbReference type="Proteomes" id="UP000291236">
    <property type="component" value="Plasmid 68K"/>
</dbReference>